<proteinExistence type="inferred from homology"/>
<dbReference type="OrthoDB" id="10018535at2759"/>
<sequence length="210" mass="23490">MVYTQALVFGNGITVFSEEDRIVEFMRKFLLQITSGNKKSIPDRSLENSCEFTEDIKSSSVEWLDSRSNMEDCVEEALQLELAKQIELCLANAKTSRLQCQELLLPRRLTGRVARDIMVSSADEPCGLRGAIVQVLLETKGTLEPLGSIAPDRSVTPTFELTVVFKSDPDSWAALKSLFAADKVLKIRPGYRLVKRKLYSSASPVIHDFD</sequence>
<dbReference type="AlphaFoldDB" id="A0A9Q1DU40"/>
<comment type="caution">
    <text evidence="4">The sequence shown here is derived from an EMBL/GenBank/DDBJ whole genome shotgun (WGS) entry which is preliminary data.</text>
</comment>
<gene>
    <name evidence="4" type="ORF">COCON_G00043790</name>
</gene>
<dbReference type="InterPro" id="IPR038281">
    <property type="entry name" value="RTP801-like_C_sf"/>
</dbReference>
<dbReference type="PANTHER" id="PTHR12478:SF18">
    <property type="entry name" value="REGULATED IN DEVELOPMENT AND DNA DAMAGE RESPONSE 2"/>
    <property type="match status" value="1"/>
</dbReference>
<protein>
    <recommendedName>
        <fullName evidence="6">DNA damage-inducible transcript 4-like protein</fullName>
    </recommendedName>
</protein>
<organism evidence="4 5">
    <name type="scientific">Conger conger</name>
    <name type="common">Conger eel</name>
    <name type="synonym">Muraena conger</name>
    <dbReference type="NCBI Taxonomy" id="82655"/>
    <lineage>
        <taxon>Eukaryota</taxon>
        <taxon>Metazoa</taxon>
        <taxon>Chordata</taxon>
        <taxon>Craniata</taxon>
        <taxon>Vertebrata</taxon>
        <taxon>Euteleostomi</taxon>
        <taxon>Actinopterygii</taxon>
        <taxon>Neopterygii</taxon>
        <taxon>Teleostei</taxon>
        <taxon>Anguilliformes</taxon>
        <taxon>Congridae</taxon>
        <taxon>Conger</taxon>
    </lineage>
</organism>
<keyword evidence="3" id="KW-0963">Cytoplasm</keyword>
<dbReference type="Pfam" id="PF07809">
    <property type="entry name" value="RTP801_C"/>
    <property type="match status" value="1"/>
</dbReference>
<evidence type="ECO:0000313" key="4">
    <source>
        <dbReference type="EMBL" id="KAJ8281860.1"/>
    </source>
</evidence>
<keyword evidence="5" id="KW-1185">Reference proteome</keyword>
<evidence type="ECO:0000256" key="3">
    <source>
        <dbReference type="ARBA" id="ARBA00022490"/>
    </source>
</evidence>
<evidence type="ECO:0000313" key="5">
    <source>
        <dbReference type="Proteomes" id="UP001152803"/>
    </source>
</evidence>
<evidence type="ECO:0000256" key="1">
    <source>
        <dbReference type="ARBA" id="ARBA00004496"/>
    </source>
</evidence>
<dbReference type="PANTHER" id="PTHR12478">
    <property type="entry name" value="DNA-DAMAGE-INDUCIBLE TRANSCRIPT 4 PROTEIN DDIT4"/>
    <property type="match status" value="1"/>
</dbReference>
<dbReference type="GO" id="GO:0009968">
    <property type="term" value="P:negative regulation of signal transduction"/>
    <property type="evidence" value="ECO:0007669"/>
    <property type="project" value="InterPro"/>
</dbReference>
<comment type="subcellular location">
    <subcellularLocation>
        <location evidence="1">Cytoplasm</location>
    </subcellularLocation>
</comment>
<name>A0A9Q1DU40_CONCO</name>
<reference evidence="4" key="1">
    <citation type="journal article" date="2023" name="Science">
        <title>Genome structures resolve the early diversification of teleost fishes.</title>
        <authorList>
            <person name="Parey E."/>
            <person name="Louis A."/>
            <person name="Montfort J."/>
            <person name="Bouchez O."/>
            <person name="Roques C."/>
            <person name="Iampietro C."/>
            <person name="Lluch J."/>
            <person name="Castinel A."/>
            <person name="Donnadieu C."/>
            <person name="Desvignes T."/>
            <person name="Floi Bucao C."/>
            <person name="Jouanno E."/>
            <person name="Wen M."/>
            <person name="Mejri S."/>
            <person name="Dirks R."/>
            <person name="Jansen H."/>
            <person name="Henkel C."/>
            <person name="Chen W.J."/>
            <person name="Zahm M."/>
            <person name="Cabau C."/>
            <person name="Klopp C."/>
            <person name="Thompson A.W."/>
            <person name="Robinson-Rechavi M."/>
            <person name="Braasch I."/>
            <person name="Lecointre G."/>
            <person name="Bobe J."/>
            <person name="Postlethwait J.H."/>
            <person name="Berthelot C."/>
            <person name="Roest Crollius H."/>
            <person name="Guiguen Y."/>
        </authorList>
    </citation>
    <scope>NUCLEOTIDE SEQUENCE</scope>
    <source>
        <strain evidence="4">Concon-B</strain>
    </source>
</reference>
<accession>A0A9Q1DU40</accession>
<evidence type="ECO:0000256" key="2">
    <source>
        <dbReference type="ARBA" id="ARBA00010670"/>
    </source>
</evidence>
<dbReference type="GO" id="GO:0005737">
    <property type="term" value="C:cytoplasm"/>
    <property type="evidence" value="ECO:0007669"/>
    <property type="project" value="UniProtKB-SubCell"/>
</dbReference>
<dbReference type="Proteomes" id="UP001152803">
    <property type="component" value="Unassembled WGS sequence"/>
</dbReference>
<dbReference type="Gene3D" id="3.90.470.40">
    <property type="entry name" value="RTP801-like"/>
    <property type="match status" value="1"/>
</dbReference>
<comment type="similarity">
    <text evidence="2">Belongs to the DDIT4 family.</text>
</comment>
<evidence type="ECO:0008006" key="6">
    <source>
        <dbReference type="Google" id="ProtNLM"/>
    </source>
</evidence>
<dbReference type="EMBL" id="JAFJMO010000003">
    <property type="protein sequence ID" value="KAJ8281860.1"/>
    <property type="molecule type" value="Genomic_DNA"/>
</dbReference>
<dbReference type="InterPro" id="IPR012918">
    <property type="entry name" value="RTP801-like"/>
</dbReference>